<gene>
    <name evidence="1" type="primary">GLEAN_11203</name>
    <name evidence="1" type="ORF">TcasGA2_TC011203</name>
</gene>
<accession>D6X3S4</accession>
<keyword evidence="2" id="KW-1185">Reference proteome</keyword>
<dbReference type="EMBL" id="KQ971377">
    <property type="protein sequence ID" value="EEZ97378.1"/>
    <property type="molecule type" value="Genomic_DNA"/>
</dbReference>
<evidence type="ECO:0000313" key="1">
    <source>
        <dbReference type="EMBL" id="EEZ97378.1"/>
    </source>
</evidence>
<proteinExistence type="predicted"/>
<reference evidence="1 2" key="1">
    <citation type="journal article" date="2008" name="Nature">
        <title>The genome of the model beetle and pest Tribolium castaneum.</title>
        <authorList>
            <consortium name="Tribolium Genome Sequencing Consortium"/>
            <person name="Richards S."/>
            <person name="Gibbs R.A."/>
            <person name="Weinstock G.M."/>
            <person name="Brown S.J."/>
            <person name="Denell R."/>
            <person name="Beeman R.W."/>
            <person name="Gibbs R."/>
            <person name="Beeman R.W."/>
            <person name="Brown S.J."/>
            <person name="Bucher G."/>
            <person name="Friedrich M."/>
            <person name="Grimmelikhuijzen C.J."/>
            <person name="Klingler M."/>
            <person name="Lorenzen M."/>
            <person name="Richards S."/>
            <person name="Roth S."/>
            <person name="Schroder R."/>
            <person name="Tautz D."/>
            <person name="Zdobnov E.M."/>
            <person name="Muzny D."/>
            <person name="Gibbs R.A."/>
            <person name="Weinstock G.M."/>
            <person name="Attaway T."/>
            <person name="Bell S."/>
            <person name="Buhay C.J."/>
            <person name="Chandrabose M.N."/>
            <person name="Chavez D."/>
            <person name="Clerk-Blankenburg K.P."/>
            <person name="Cree A."/>
            <person name="Dao M."/>
            <person name="Davis C."/>
            <person name="Chacko J."/>
            <person name="Dinh H."/>
            <person name="Dugan-Rocha S."/>
            <person name="Fowler G."/>
            <person name="Garner T.T."/>
            <person name="Garnes J."/>
            <person name="Gnirke A."/>
            <person name="Hawes A."/>
            <person name="Hernandez J."/>
            <person name="Hines S."/>
            <person name="Holder M."/>
            <person name="Hume J."/>
            <person name="Jhangiani S.N."/>
            <person name="Joshi V."/>
            <person name="Khan Z.M."/>
            <person name="Jackson L."/>
            <person name="Kovar C."/>
            <person name="Kowis A."/>
            <person name="Lee S."/>
            <person name="Lewis L.R."/>
            <person name="Margolis J."/>
            <person name="Morgan M."/>
            <person name="Nazareth L.V."/>
            <person name="Nguyen N."/>
            <person name="Okwuonu G."/>
            <person name="Parker D."/>
            <person name="Richards S."/>
            <person name="Ruiz S.J."/>
            <person name="Santibanez J."/>
            <person name="Savard J."/>
            <person name="Scherer S.E."/>
            <person name="Schneider B."/>
            <person name="Sodergren E."/>
            <person name="Tautz D."/>
            <person name="Vattahil S."/>
            <person name="Villasana D."/>
            <person name="White C.S."/>
            <person name="Wright R."/>
            <person name="Park Y."/>
            <person name="Beeman R.W."/>
            <person name="Lord J."/>
            <person name="Oppert B."/>
            <person name="Lorenzen M."/>
            <person name="Brown S."/>
            <person name="Wang L."/>
            <person name="Savard J."/>
            <person name="Tautz D."/>
            <person name="Richards S."/>
            <person name="Weinstock G."/>
            <person name="Gibbs R.A."/>
            <person name="Liu Y."/>
            <person name="Worley K."/>
            <person name="Weinstock G."/>
            <person name="Elsik C.G."/>
            <person name="Reese J.T."/>
            <person name="Elhaik E."/>
            <person name="Landan G."/>
            <person name="Graur D."/>
            <person name="Arensburger P."/>
            <person name="Atkinson P."/>
            <person name="Beeman R.W."/>
            <person name="Beidler J."/>
            <person name="Brown S.J."/>
            <person name="Demuth J.P."/>
            <person name="Drury D.W."/>
            <person name="Du Y.Z."/>
            <person name="Fujiwara H."/>
            <person name="Lorenzen M."/>
            <person name="Maselli V."/>
            <person name="Osanai M."/>
            <person name="Park Y."/>
            <person name="Robertson H.M."/>
            <person name="Tu Z."/>
            <person name="Wang J.J."/>
            <person name="Wang S."/>
            <person name="Richards S."/>
            <person name="Song H."/>
            <person name="Zhang L."/>
            <person name="Sodergren E."/>
            <person name="Werner D."/>
            <person name="Stanke M."/>
            <person name="Morgenstern B."/>
            <person name="Solovyev V."/>
            <person name="Kosarev P."/>
            <person name="Brown G."/>
            <person name="Chen H.C."/>
            <person name="Ermolaeva O."/>
            <person name="Hlavina W."/>
            <person name="Kapustin Y."/>
            <person name="Kiryutin B."/>
            <person name="Kitts P."/>
            <person name="Maglott D."/>
            <person name="Pruitt K."/>
            <person name="Sapojnikov V."/>
            <person name="Souvorov A."/>
            <person name="Mackey A.J."/>
            <person name="Waterhouse R.M."/>
            <person name="Wyder S."/>
            <person name="Zdobnov E.M."/>
            <person name="Zdobnov E.M."/>
            <person name="Wyder S."/>
            <person name="Kriventseva E.V."/>
            <person name="Kadowaki T."/>
            <person name="Bork P."/>
            <person name="Aranda M."/>
            <person name="Bao R."/>
            <person name="Beermann A."/>
            <person name="Berns N."/>
            <person name="Bolognesi R."/>
            <person name="Bonneton F."/>
            <person name="Bopp D."/>
            <person name="Brown S.J."/>
            <person name="Bucher G."/>
            <person name="Butts T."/>
            <person name="Chaumot A."/>
            <person name="Denell R.E."/>
            <person name="Ferrier D.E."/>
            <person name="Friedrich M."/>
            <person name="Gordon C.M."/>
            <person name="Jindra M."/>
            <person name="Klingler M."/>
            <person name="Lan Q."/>
            <person name="Lattorff H.M."/>
            <person name="Laudet V."/>
            <person name="von Levetsow C."/>
            <person name="Liu Z."/>
            <person name="Lutz R."/>
            <person name="Lynch J.A."/>
            <person name="da Fonseca R.N."/>
            <person name="Posnien N."/>
            <person name="Reuter R."/>
            <person name="Roth S."/>
            <person name="Savard J."/>
            <person name="Schinko J.B."/>
            <person name="Schmitt C."/>
            <person name="Schoppmeier M."/>
            <person name="Schroder R."/>
            <person name="Shippy T.D."/>
            <person name="Simonnet F."/>
            <person name="Marques-Souza H."/>
            <person name="Tautz D."/>
            <person name="Tomoyasu Y."/>
            <person name="Trauner J."/>
            <person name="Van der Zee M."/>
            <person name="Vervoort M."/>
            <person name="Wittkopp N."/>
            <person name="Wimmer E.A."/>
            <person name="Yang X."/>
            <person name="Jones A.K."/>
            <person name="Sattelle D.B."/>
            <person name="Ebert P.R."/>
            <person name="Nelson D."/>
            <person name="Scott J.G."/>
            <person name="Beeman R.W."/>
            <person name="Muthukrishnan S."/>
            <person name="Kramer K.J."/>
            <person name="Arakane Y."/>
            <person name="Beeman R.W."/>
            <person name="Zhu Q."/>
            <person name="Hogenkamp D."/>
            <person name="Dixit R."/>
            <person name="Oppert B."/>
            <person name="Jiang H."/>
            <person name="Zou Z."/>
            <person name="Marshall J."/>
            <person name="Elpidina E."/>
            <person name="Vinokurov K."/>
            <person name="Oppert C."/>
            <person name="Zou Z."/>
            <person name="Evans J."/>
            <person name="Lu Z."/>
            <person name="Zhao P."/>
            <person name="Sumathipala N."/>
            <person name="Altincicek B."/>
            <person name="Vilcinskas A."/>
            <person name="Williams M."/>
            <person name="Hultmark D."/>
            <person name="Hetru C."/>
            <person name="Jiang H."/>
            <person name="Grimmelikhuijzen C.J."/>
            <person name="Hauser F."/>
            <person name="Cazzamali G."/>
            <person name="Williamson M."/>
            <person name="Park Y."/>
            <person name="Li B."/>
            <person name="Tanaka Y."/>
            <person name="Predel R."/>
            <person name="Neupert S."/>
            <person name="Schachtner J."/>
            <person name="Verleyen P."/>
            <person name="Raible F."/>
            <person name="Bork P."/>
            <person name="Friedrich M."/>
            <person name="Walden K.K."/>
            <person name="Robertson H.M."/>
            <person name="Angeli S."/>
            <person name="Foret S."/>
            <person name="Bucher G."/>
            <person name="Schuetz S."/>
            <person name="Maleszka R."/>
            <person name="Wimmer E.A."/>
            <person name="Beeman R.W."/>
            <person name="Lorenzen M."/>
            <person name="Tomoyasu Y."/>
            <person name="Miller S.C."/>
            <person name="Grossmann D."/>
            <person name="Bucher G."/>
        </authorList>
    </citation>
    <scope>NUCLEOTIDE SEQUENCE [LARGE SCALE GENOMIC DNA]</scope>
    <source>
        <strain evidence="1 2">Georgia GA2</strain>
    </source>
</reference>
<dbReference type="AlphaFoldDB" id="D6X3S4"/>
<name>D6X3S4_TRICA</name>
<organism evidence="1 2">
    <name type="scientific">Tribolium castaneum</name>
    <name type="common">Red flour beetle</name>
    <dbReference type="NCBI Taxonomy" id="7070"/>
    <lineage>
        <taxon>Eukaryota</taxon>
        <taxon>Metazoa</taxon>
        <taxon>Ecdysozoa</taxon>
        <taxon>Arthropoda</taxon>
        <taxon>Hexapoda</taxon>
        <taxon>Insecta</taxon>
        <taxon>Pterygota</taxon>
        <taxon>Neoptera</taxon>
        <taxon>Endopterygota</taxon>
        <taxon>Coleoptera</taxon>
        <taxon>Polyphaga</taxon>
        <taxon>Cucujiformia</taxon>
        <taxon>Tenebrionidae</taxon>
        <taxon>Tenebrionidae incertae sedis</taxon>
        <taxon>Tribolium</taxon>
    </lineage>
</organism>
<reference evidence="1 2" key="2">
    <citation type="journal article" date="2010" name="Nucleic Acids Res.">
        <title>BeetleBase in 2010: revisions to provide comprehensive genomic information for Tribolium castaneum.</title>
        <authorList>
            <person name="Kim H.S."/>
            <person name="Murphy T."/>
            <person name="Xia J."/>
            <person name="Caragea D."/>
            <person name="Park Y."/>
            <person name="Beeman R.W."/>
            <person name="Lorenzen M.D."/>
            <person name="Butcher S."/>
            <person name="Manak J.R."/>
            <person name="Brown S.J."/>
        </authorList>
    </citation>
    <scope>GENOME REANNOTATION</scope>
    <source>
        <strain evidence="1 2">Georgia GA2</strain>
    </source>
</reference>
<dbReference type="HOGENOM" id="CLU_2797240_0_0_1"/>
<evidence type="ECO:0000313" key="2">
    <source>
        <dbReference type="Proteomes" id="UP000007266"/>
    </source>
</evidence>
<sequence>MRMKFEGNICSDEVIKINNRVGDGKKGSQWLGLAQKCCCLGDLGMKLGVGGTHPELGAPVHAFGCGRH</sequence>
<dbReference type="Proteomes" id="UP000007266">
    <property type="component" value="Linkage group 10"/>
</dbReference>
<protein>
    <submittedName>
        <fullName evidence="1">Uncharacterized protein</fullName>
    </submittedName>
</protein>